<accession>A0ACC0BM15</accession>
<comment type="caution">
    <text evidence="1">The sequence shown here is derived from an EMBL/GenBank/DDBJ whole genome shotgun (WGS) entry which is preliminary data.</text>
</comment>
<reference evidence="2" key="1">
    <citation type="journal article" date="2023" name="Nat. Plants">
        <title>Single-cell RNA sequencing provides a high-resolution roadmap for understanding the multicellular compartmentation of specialized metabolism.</title>
        <authorList>
            <person name="Sun S."/>
            <person name="Shen X."/>
            <person name="Li Y."/>
            <person name="Li Y."/>
            <person name="Wang S."/>
            <person name="Li R."/>
            <person name="Zhang H."/>
            <person name="Shen G."/>
            <person name="Guo B."/>
            <person name="Wei J."/>
            <person name="Xu J."/>
            <person name="St-Pierre B."/>
            <person name="Chen S."/>
            <person name="Sun C."/>
        </authorList>
    </citation>
    <scope>NUCLEOTIDE SEQUENCE [LARGE SCALE GENOMIC DNA]</scope>
</reference>
<keyword evidence="2" id="KW-1185">Reference proteome</keyword>
<proteinExistence type="predicted"/>
<dbReference type="EMBL" id="CM044703">
    <property type="protein sequence ID" value="KAI5673632.1"/>
    <property type="molecule type" value="Genomic_DNA"/>
</dbReference>
<sequence>MSTPSAPESATTTQATKPSLFLLRLRSFTIVFCSGGKVQADVISVPQEKLDVITLDFFSFLLPVLLGLLDSKVKVIRKVWSFYLILFRHASISLEMLLKLVAVFGTLVRSIVSAPLVVGVDLQAEERCFEFSLGTLDSVCN</sequence>
<protein>
    <submittedName>
        <fullName evidence="1">Uncharacterized protein</fullName>
    </submittedName>
</protein>
<dbReference type="Proteomes" id="UP001060085">
    <property type="component" value="Linkage Group LG03"/>
</dbReference>
<organism evidence="1 2">
    <name type="scientific">Catharanthus roseus</name>
    <name type="common">Madagascar periwinkle</name>
    <name type="synonym">Vinca rosea</name>
    <dbReference type="NCBI Taxonomy" id="4058"/>
    <lineage>
        <taxon>Eukaryota</taxon>
        <taxon>Viridiplantae</taxon>
        <taxon>Streptophyta</taxon>
        <taxon>Embryophyta</taxon>
        <taxon>Tracheophyta</taxon>
        <taxon>Spermatophyta</taxon>
        <taxon>Magnoliopsida</taxon>
        <taxon>eudicotyledons</taxon>
        <taxon>Gunneridae</taxon>
        <taxon>Pentapetalae</taxon>
        <taxon>asterids</taxon>
        <taxon>lamiids</taxon>
        <taxon>Gentianales</taxon>
        <taxon>Apocynaceae</taxon>
        <taxon>Rauvolfioideae</taxon>
        <taxon>Vinceae</taxon>
        <taxon>Catharanthinae</taxon>
        <taxon>Catharanthus</taxon>
    </lineage>
</organism>
<name>A0ACC0BM15_CATRO</name>
<evidence type="ECO:0000313" key="2">
    <source>
        <dbReference type="Proteomes" id="UP001060085"/>
    </source>
</evidence>
<evidence type="ECO:0000313" key="1">
    <source>
        <dbReference type="EMBL" id="KAI5673632.1"/>
    </source>
</evidence>
<gene>
    <name evidence="1" type="ORF">M9H77_13996</name>
</gene>